<name>A0A5J5DSD6_9PERO</name>
<reference evidence="1 2" key="1">
    <citation type="submission" date="2019-08" db="EMBL/GenBank/DDBJ databases">
        <title>A chromosome-level genome assembly, high-density linkage maps, and genome scans reveal the genomic architecture of hybrid incompatibilities underlying speciation via character displacement in darters (Percidae: Etheostominae).</title>
        <authorList>
            <person name="Moran R.L."/>
            <person name="Catchen J.M."/>
            <person name="Fuller R.C."/>
        </authorList>
    </citation>
    <scope>NUCLEOTIDE SEQUENCE [LARGE SCALE GENOMIC DNA]</scope>
    <source>
        <strain evidence="1">EspeVRDwgs_2016</strain>
        <tissue evidence="1">Muscle</tissue>
    </source>
</reference>
<dbReference type="Proteomes" id="UP000327493">
    <property type="component" value="Chromosome 1"/>
</dbReference>
<accession>A0A5J5DSD6</accession>
<gene>
    <name evidence="1" type="ORF">FQN60_011444</name>
</gene>
<organism evidence="1 2">
    <name type="scientific">Etheostoma spectabile</name>
    <name type="common">orangethroat darter</name>
    <dbReference type="NCBI Taxonomy" id="54343"/>
    <lineage>
        <taxon>Eukaryota</taxon>
        <taxon>Metazoa</taxon>
        <taxon>Chordata</taxon>
        <taxon>Craniata</taxon>
        <taxon>Vertebrata</taxon>
        <taxon>Euteleostomi</taxon>
        <taxon>Actinopterygii</taxon>
        <taxon>Neopterygii</taxon>
        <taxon>Teleostei</taxon>
        <taxon>Neoteleostei</taxon>
        <taxon>Acanthomorphata</taxon>
        <taxon>Eupercaria</taxon>
        <taxon>Perciformes</taxon>
        <taxon>Percoidei</taxon>
        <taxon>Percidae</taxon>
        <taxon>Etheostomatinae</taxon>
        <taxon>Etheostoma</taxon>
    </lineage>
</organism>
<dbReference type="AlphaFoldDB" id="A0A5J5DSD6"/>
<evidence type="ECO:0000313" key="2">
    <source>
        <dbReference type="Proteomes" id="UP000327493"/>
    </source>
</evidence>
<proteinExistence type="predicted"/>
<protein>
    <submittedName>
        <fullName evidence="1">Uncharacterized protein</fullName>
    </submittedName>
</protein>
<comment type="caution">
    <text evidence="1">The sequence shown here is derived from an EMBL/GenBank/DDBJ whole genome shotgun (WGS) entry which is preliminary data.</text>
</comment>
<sequence length="91" mass="10388">MHFTLLLSLSCKKIYKNSTNEGKKRVLKEGRLAQDQASSVVPFVCMCLCQTGGGQRKEMQLNKSVFLNGVKLIMERNVWWPVLIVWRTATT</sequence>
<dbReference type="EMBL" id="VOFY01000001">
    <property type="protein sequence ID" value="KAA8596153.1"/>
    <property type="molecule type" value="Genomic_DNA"/>
</dbReference>
<evidence type="ECO:0000313" key="1">
    <source>
        <dbReference type="EMBL" id="KAA8596153.1"/>
    </source>
</evidence>
<keyword evidence="2" id="KW-1185">Reference proteome</keyword>